<keyword evidence="5 6" id="KW-0472">Membrane</keyword>
<evidence type="ECO:0000256" key="5">
    <source>
        <dbReference type="ARBA" id="ARBA00023136"/>
    </source>
</evidence>
<feature type="transmembrane region" description="Helical" evidence="6">
    <location>
        <begin position="5"/>
        <end position="24"/>
    </location>
</feature>
<sequence length="398" mass="43287">MPILFLTVFIDLIGFGIVIPILPFLAPKLGATNFDIALIIVIYSVFAGLVGTLWGKLSDKIGRKPVIIFCLIVTAFSYFLLANAETLTMVYVARILAGSVAGIYGVASAMVADLSTPENRAKSMGLVGAAFGLGMVFGPFLGGVLAGDELNFFLPCMVAMGLSIFASIFGFIFMKESHTKDKQKAHKEWRQTSGKTSSYKVLKESGNRWLISQFFLHSMVITIVSYLFPLWMGAILDWGPRQIGIVFGIQGLMMAALQAKLIGVFAKRFGEMQVLAFGIGLLTLGFTFATFSTTQPFMIASFFITITGASMCMPLMNSLISQRTDMKHRGRIMGASSAMGAWGRVAGPLIAGAILSVSDYHYAWAFGILIGLAYLTWPLIELTKQKTKLAATNEQQYD</sequence>
<proteinExistence type="predicted"/>
<dbReference type="PANTHER" id="PTHR23504:SF15">
    <property type="entry name" value="MAJOR FACILITATOR SUPERFAMILY (MFS) PROFILE DOMAIN-CONTAINING PROTEIN"/>
    <property type="match status" value="1"/>
</dbReference>
<feature type="transmembrane region" description="Helical" evidence="6">
    <location>
        <begin position="152"/>
        <end position="174"/>
    </location>
</feature>
<feature type="transmembrane region" description="Helical" evidence="6">
    <location>
        <begin position="90"/>
        <end position="112"/>
    </location>
</feature>
<keyword evidence="4 6" id="KW-1133">Transmembrane helix</keyword>
<organism evidence="8 9">
    <name type="scientific">Thalassotalea psychrophila</name>
    <dbReference type="NCBI Taxonomy" id="3065647"/>
    <lineage>
        <taxon>Bacteria</taxon>
        <taxon>Pseudomonadati</taxon>
        <taxon>Pseudomonadota</taxon>
        <taxon>Gammaproteobacteria</taxon>
        <taxon>Alteromonadales</taxon>
        <taxon>Colwelliaceae</taxon>
        <taxon>Thalassotalea</taxon>
    </lineage>
</organism>
<evidence type="ECO:0000259" key="7">
    <source>
        <dbReference type="PROSITE" id="PS50850"/>
    </source>
</evidence>
<dbReference type="Proteomes" id="UP001258994">
    <property type="component" value="Chromosome"/>
</dbReference>
<feature type="transmembrane region" description="Helical" evidence="6">
    <location>
        <begin position="297"/>
        <end position="320"/>
    </location>
</feature>
<evidence type="ECO:0000256" key="2">
    <source>
        <dbReference type="ARBA" id="ARBA00022448"/>
    </source>
</evidence>
<reference evidence="9" key="1">
    <citation type="submission" date="2023-09" db="EMBL/GenBank/DDBJ databases">
        <authorList>
            <person name="Li S."/>
            <person name="Li X."/>
            <person name="Zhang C."/>
            <person name="Zhao Z."/>
        </authorList>
    </citation>
    <scope>NUCLEOTIDE SEQUENCE [LARGE SCALE GENOMIC DNA]</scope>
    <source>
        <strain evidence="9">SQ149</strain>
    </source>
</reference>
<dbReference type="EMBL" id="CP134145">
    <property type="protein sequence ID" value="WNC72189.1"/>
    <property type="molecule type" value="Genomic_DNA"/>
</dbReference>
<feature type="domain" description="Major facilitator superfamily (MFS) profile" evidence="7">
    <location>
        <begin position="1"/>
        <end position="388"/>
    </location>
</feature>
<dbReference type="PANTHER" id="PTHR23504">
    <property type="entry name" value="MAJOR FACILITATOR SUPERFAMILY DOMAIN-CONTAINING PROTEIN 10"/>
    <property type="match status" value="1"/>
</dbReference>
<dbReference type="SUPFAM" id="SSF103473">
    <property type="entry name" value="MFS general substrate transporter"/>
    <property type="match status" value="1"/>
</dbReference>
<evidence type="ECO:0000256" key="1">
    <source>
        <dbReference type="ARBA" id="ARBA00004141"/>
    </source>
</evidence>
<evidence type="ECO:0000256" key="3">
    <source>
        <dbReference type="ARBA" id="ARBA00022692"/>
    </source>
</evidence>
<dbReference type="Pfam" id="PF07690">
    <property type="entry name" value="MFS_1"/>
    <property type="match status" value="1"/>
</dbReference>
<feature type="transmembrane region" description="Helical" evidence="6">
    <location>
        <begin position="361"/>
        <end position="380"/>
    </location>
</feature>
<evidence type="ECO:0000313" key="8">
    <source>
        <dbReference type="EMBL" id="WNC72189.1"/>
    </source>
</evidence>
<dbReference type="InterPro" id="IPR011701">
    <property type="entry name" value="MFS"/>
</dbReference>
<evidence type="ECO:0000256" key="6">
    <source>
        <dbReference type="SAM" id="Phobius"/>
    </source>
</evidence>
<dbReference type="InterPro" id="IPR036259">
    <property type="entry name" value="MFS_trans_sf"/>
</dbReference>
<evidence type="ECO:0000256" key="4">
    <source>
        <dbReference type="ARBA" id="ARBA00022989"/>
    </source>
</evidence>
<name>A0ABY9TUF1_9GAMM</name>
<dbReference type="InterPro" id="IPR001958">
    <property type="entry name" value="Tet-R_TetA/multi-R_MdtG-like"/>
</dbReference>
<dbReference type="Gene3D" id="1.20.1250.20">
    <property type="entry name" value="MFS general substrate transporter like domains"/>
    <property type="match status" value="1"/>
</dbReference>
<keyword evidence="2" id="KW-0813">Transport</keyword>
<feature type="transmembrane region" description="Helical" evidence="6">
    <location>
        <begin position="36"/>
        <end position="54"/>
    </location>
</feature>
<feature type="transmembrane region" description="Helical" evidence="6">
    <location>
        <begin position="243"/>
        <end position="262"/>
    </location>
</feature>
<feature type="transmembrane region" description="Helical" evidence="6">
    <location>
        <begin position="209"/>
        <end position="231"/>
    </location>
</feature>
<evidence type="ECO:0000313" key="9">
    <source>
        <dbReference type="Proteomes" id="UP001258994"/>
    </source>
</evidence>
<feature type="transmembrane region" description="Helical" evidence="6">
    <location>
        <begin position="274"/>
        <end position="291"/>
    </location>
</feature>
<dbReference type="InterPro" id="IPR020846">
    <property type="entry name" value="MFS_dom"/>
</dbReference>
<dbReference type="PRINTS" id="PR01035">
    <property type="entry name" value="TCRTETA"/>
</dbReference>
<gene>
    <name evidence="8" type="ORF">RGQ13_19015</name>
</gene>
<dbReference type="PROSITE" id="PS50850">
    <property type="entry name" value="MFS"/>
    <property type="match status" value="1"/>
</dbReference>
<protein>
    <submittedName>
        <fullName evidence="8">MFS transporter</fullName>
    </submittedName>
</protein>
<feature type="transmembrane region" description="Helical" evidence="6">
    <location>
        <begin position="66"/>
        <end position="84"/>
    </location>
</feature>
<dbReference type="RefSeq" id="WP_348391308.1">
    <property type="nucleotide sequence ID" value="NZ_CP134145.1"/>
</dbReference>
<keyword evidence="3 6" id="KW-0812">Transmembrane</keyword>
<feature type="transmembrane region" description="Helical" evidence="6">
    <location>
        <begin position="332"/>
        <end position="355"/>
    </location>
</feature>
<accession>A0ABY9TUF1</accession>
<keyword evidence="9" id="KW-1185">Reference proteome</keyword>
<comment type="subcellular location">
    <subcellularLocation>
        <location evidence="1">Membrane</location>
        <topology evidence="1">Multi-pass membrane protein</topology>
    </subcellularLocation>
</comment>
<feature type="transmembrane region" description="Helical" evidence="6">
    <location>
        <begin position="124"/>
        <end position="146"/>
    </location>
</feature>